<protein>
    <recommendedName>
        <fullName evidence="3">Cell wall-active antibiotic response 4TMS protein YvqF</fullName>
    </recommendedName>
</protein>
<keyword evidence="2" id="KW-1185">Reference proteome</keyword>
<evidence type="ECO:0008006" key="3">
    <source>
        <dbReference type="Google" id="ProtNLM"/>
    </source>
</evidence>
<dbReference type="EMBL" id="BSFP01000030">
    <property type="protein sequence ID" value="GLL03175.1"/>
    <property type="molecule type" value="Genomic_DNA"/>
</dbReference>
<dbReference type="AlphaFoldDB" id="A0A9W6NMS1"/>
<accession>A0A9W6NMS1</accession>
<gene>
    <name evidence="1" type="ORF">GCM10017581_049180</name>
</gene>
<sequence length="131" mass="14251">MENNEMRIDRQFGTVVREGAWLVPPRIEVRLAAANARLDFTEAVSGADTVELAVDLGLGSELTLVVPPGVKVVADDLDARQGDYEVRTKPDPSTPARLTVRVTGRLHAGGDLVVRAPKRSLDQWLRPGRAT</sequence>
<name>A0A9W6NMS1_9ACTN</name>
<evidence type="ECO:0000313" key="2">
    <source>
        <dbReference type="Proteomes" id="UP001143480"/>
    </source>
</evidence>
<organism evidence="1 2">
    <name type="scientific">Dactylosporangium matsuzakiense</name>
    <dbReference type="NCBI Taxonomy" id="53360"/>
    <lineage>
        <taxon>Bacteria</taxon>
        <taxon>Bacillati</taxon>
        <taxon>Actinomycetota</taxon>
        <taxon>Actinomycetes</taxon>
        <taxon>Micromonosporales</taxon>
        <taxon>Micromonosporaceae</taxon>
        <taxon>Dactylosporangium</taxon>
    </lineage>
</organism>
<evidence type="ECO:0000313" key="1">
    <source>
        <dbReference type="EMBL" id="GLL03175.1"/>
    </source>
</evidence>
<dbReference type="RefSeq" id="WP_261964858.1">
    <property type="nucleotide sequence ID" value="NZ_BAAAXA010000001.1"/>
</dbReference>
<proteinExistence type="predicted"/>
<reference evidence="1" key="2">
    <citation type="submission" date="2023-01" db="EMBL/GenBank/DDBJ databases">
        <authorList>
            <person name="Sun Q."/>
            <person name="Evtushenko L."/>
        </authorList>
    </citation>
    <scope>NUCLEOTIDE SEQUENCE</scope>
    <source>
        <strain evidence="1">VKM Ac-1321</strain>
    </source>
</reference>
<dbReference type="Proteomes" id="UP001143480">
    <property type="component" value="Unassembled WGS sequence"/>
</dbReference>
<comment type="caution">
    <text evidence="1">The sequence shown here is derived from an EMBL/GenBank/DDBJ whole genome shotgun (WGS) entry which is preliminary data.</text>
</comment>
<reference evidence="1" key="1">
    <citation type="journal article" date="2014" name="Int. J. Syst. Evol. Microbiol.">
        <title>Complete genome sequence of Corynebacterium casei LMG S-19264T (=DSM 44701T), isolated from a smear-ripened cheese.</title>
        <authorList>
            <consortium name="US DOE Joint Genome Institute (JGI-PGF)"/>
            <person name="Walter F."/>
            <person name="Albersmeier A."/>
            <person name="Kalinowski J."/>
            <person name="Ruckert C."/>
        </authorList>
    </citation>
    <scope>NUCLEOTIDE SEQUENCE</scope>
    <source>
        <strain evidence="1">VKM Ac-1321</strain>
    </source>
</reference>